<sequence>MDTGVTRGVPTPSGYTVPVTWFAGRDGAPVIVVMAALGLAGRFYTGLCERLAHEGFNVSLVEQRGHGESELRPSRQSDWGFAEVLRNDLPAVMSWARSEGAPLYLMGHSLGGHYAAMATGLYPQRVDGLILVATGSPWRGAFHGAMRRKLYFLIAAIPVCHLCLGYYPGRRIGFGGDEARSVMDDWRVLACQNRYRASGLDENLDARIAGYSSRVLAIRLADDSFAPASSVEAVTQKFVSARLTEKTLDAATLGERADHFRWARSPVAVTRVIRDWSGAFV</sequence>
<dbReference type="InterPro" id="IPR017208">
    <property type="entry name" value="UCP037442_abhydr"/>
</dbReference>
<accession>A0ABV2AY15</accession>
<dbReference type="Gene3D" id="3.40.50.1820">
    <property type="entry name" value="alpha/beta hydrolase"/>
    <property type="match status" value="1"/>
</dbReference>
<dbReference type="RefSeq" id="WP_353108877.1">
    <property type="nucleotide sequence ID" value="NZ_APND01000001.1"/>
</dbReference>
<dbReference type="PRINTS" id="PR00111">
    <property type="entry name" value="ABHYDROLASE"/>
</dbReference>
<comment type="caution">
    <text evidence="2">The sequence shown here is derived from an EMBL/GenBank/DDBJ whole genome shotgun (WGS) entry which is preliminary data.</text>
</comment>
<proteinExistence type="predicted"/>
<name>A0ABV2AY15_9GAMM</name>
<dbReference type="GO" id="GO:0016787">
    <property type="term" value="F:hydrolase activity"/>
    <property type="evidence" value="ECO:0007669"/>
    <property type="project" value="UniProtKB-KW"/>
</dbReference>
<dbReference type="SUPFAM" id="SSF53474">
    <property type="entry name" value="alpha/beta-Hydrolases"/>
    <property type="match status" value="1"/>
</dbReference>
<keyword evidence="2" id="KW-0378">Hydrolase</keyword>
<feature type="domain" description="Serine aminopeptidase S33" evidence="1">
    <location>
        <begin position="37"/>
        <end position="138"/>
    </location>
</feature>
<protein>
    <submittedName>
        <fullName evidence="2">Alpha/beta fold family hydrolase</fullName>
    </submittedName>
</protein>
<evidence type="ECO:0000313" key="2">
    <source>
        <dbReference type="EMBL" id="MES1928043.1"/>
    </source>
</evidence>
<keyword evidence="3" id="KW-1185">Reference proteome</keyword>
<dbReference type="Pfam" id="PF12146">
    <property type="entry name" value="Hydrolase_4"/>
    <property type="match status" value="1"/>
</dbReference>
<reference evidence="2 3" key="1">
    <citation type="submission" date="2013-03" db="EMBL/GenBank/DDBJ databases">
        <title>Salinisphaera dokdonensis CL-ES53 Genome Sequencing.</title>
        <authorList>
            <person name="Li C."/>
            <person name="Lai Q."/>
            <person name="Shao Z."/>
        </authorList>
    </citation>
    <scope>NUCLEOTIDE SEQUENCE [LARGE SCALE GENOMIC DNA]</scope>
    <source>
        <strain evidence="2 3">CL-ES53</strain>
    </source>
</reference>
<dbReference type="EMBL" id="APND01000001">
    <property type="protein sequence ID" value="MES1928043.1"/>
    <property type="molecule type" value="Genomic_DNA"/>
</dbReference>
<evidence type="ECO:0000313" key="3">
    <source>
        <dbReference type="Proteomes" id="UP001460888"/>
    </source>
</evidence>
<gene>
    <name evidence="2" type="ORF">SADO_02270</name>
</gene>
<dbReference type="Proteomes" id="UP001460888">
    <property type="component" value="Unassembled WGS sequence"/>
</dbReference>
<dbReference type="InterPro" id="IPR029058">
    <property type="entry name" value="AB_hydrolase_fold"/>
</dbReference>
<organism evidence="2 3">
    <name type="scientific">Salinisphaera dokdonensis CL-ES53</name>
    <dbReference type="NCBI Taxonomy" id="1304272"/>
    <lineage>
        <taxon>Bacteria</taxon>
        <taxon>Pseudomonadati</taxon>
        <taxon>Pseudomonadota</taxon>
        <taxon>Gammaproteobacteria</taxon>
        <taxon>Salinisphaerales</taxon>
        <taxon>Salinisphaeraceae</taxon>
        <taxon>Salinisphaera</taxon>
    </lineage>
</organism>
<dbReference type="InterPro" id="IPR022742">
    <property type="entry name" value="Hydrolase_4"/>
</dbReference>
<dbReference type="PIRSF" id="PIRSF037442">
    <property type="entry name" value="UCP037442_abhydr"/>
    <property type="match status" value="1"/>
</dbReference>
<evidence type="ECO:0000259" key="1">
    <source>
        <dbReference type="Pfam" id="PF12146"/>
    </source>
</evidence>
<dbReference type="InterPro" id="IPR000073">
    <property type="entry name" value="AB_hydrolase_1"/>
</dbReference>